<keyword evidence="2" id="KW-1185">Reference proteome</keyword>
<dbReference type="EMBL" id="OX459969">
    <property type="protein sequence ID" value="CAI9172651.1"/>
    <property type="molecule type" value="Genomic_DNA"/>
</dbReference>
<dbReference type="Proteomes" id="UP001176941">
    <property type="component" value="Chromosome 33"/>
</dbReference>
<organism evidence="1 2">
    <name type="scientific">Rangifer tarandus platyrhynchus</name>
    <name type="common">Svalbard reindeer</name>
    <dbReference type="NCBI Taxonomy" id="3082113"/>
    <lineage>
        <taxon>Eukaryota</taxon>
        <taxon>Metazoa</taxon>
        <taxon>Chordata</taxon>
        <taxon>Craniata</taxon>
        <taxon>Vertebrata</taxon>
        <taxon>Euteleostomi</taxon>
        <taxon>Mammalia</taxon>
        <taxon>Eutheria</taxon>
        <taxon>Laurasiatheria</taxon>
        <taxon>Artiodactyla</taxon>
        <taxon>Ruminantia</taxon>
        <taxon>Pecora</taxon>
        <taxon>Cervidae</taxon>
        <taxon>Odocoileinae</taxon>
        <taxon>Rangifer</taxon>
    </lineage>
</organism>
<evidence type="ECO:0000313" key="2">
    <source>
        <dbReference type="Proteomes" id="UP001176941"/>
    </source>
</evidence>
<proteinExistence type="predicted"/>
<sequence>MPDSANDFQAIWLNILPYESCFVRKTLDWNSGNRKLPEVSGELPSLKLGFLLGLPWQSRLHAATAGGTVWVSPLVRKLRSHSLDNVYVLGGGGQNWAFSALKWADSSNQSKLQRLKTCGLISM</sequence>
<evidence type="ECO:0000313" key="1">
    <source>
        <dbReference type="EMBL" id="CAI9172651.1"/>
    </source>
</evidence>
<name>A0ABN8ZKC2_RANTA</name>
<protein>
    <submittedName>
        <fullName evidence="1">Uncharacterized protein</fullName>
    </submittedName>
</protein>
<gene>
    <name evidence="1" type="ORF">MRATA1EN1_LOCUS21613</name>
</gene>
<accession>A0ABN8ZKC2</accession>
<reference evidence="1" key="1">
    <citation type="submission" date="2023-04" db="EMBL/GenBank/DDBJ databases">
        <authorList>
            <consortium name="ELIXIR-Norway"/>
        </authorList>
    </citation>
    <scope>NUCLEOTIDE SEQUENCE [LARGE SCALE GENOMIC DNA]</scope>
</reference>